<protein>
    <recommendedName>
        <fullName evidence="11">AAA+ ATPase domain-containing protein</fullName>
    </recommendedName>
</protein>
<dbReference type="InterPro" id="IPR036388">
    <property type="entry name" value="WH-like_DNA-bd_sf"/>
</dbReference>
<feature type="domain" description="Disease resistance protein At4g27190-like leucine-rich repeats" evidence="8">
    <location>
        <begin position="958"/>
        <end position="1049"/>
    </location>
</feature>
<dbReference type="PANTHER" id="PTHR33463:SF198">
    <property type="entry name" value="RPP4C3"/>
    <property type="match status" value="1"/>
</dbReference>
<evidence type="ECO:0000313" key="10">
    <source>
        <dbReference type="Proteomes" id="UP001188597"/>
    </source>
</evidence>
<keyword evidence="5" id="KW-0067">ATP-binding</keyword>
<dbReference type="AlphaFoldDB" id="A0AA88WPA7"/>
<dbReference type="Gene3D" id="1.10.10.10">
    <property type="entry name" value="Winged helix-like DNA-binding domain superfamily/Winged helix DNA-binding domain"/>
    <property type="match status" value="1"/>
</dbReference>
<dbReference type="InterPro" id="IPR002182">
    <property type="entry name" value="NB-ARC"/>
</dbReference>
<evidence type="ECO:0000256" key="6">
    <source>
        <dbReference type="SAM" id="Coils"/>
    </source>
</evidence>
<dbReference type="Gene3D" id="3.80.10.10">
    <property type="entry name" value="Ribonuclease Inhibitor"/>
    <property type="match status" value="3"/>
</dbReference>
<dbReference type="Gene3D" id="1.10.8.430">
    <property type="entry name" value="Helical domain of apoptotic protease-activating factors"/>
    <property type="match status" value="1"/>
</dbReference>
<feature type="domain" description="Disease resistance protein At4g27190-like leucine-rich repeats" evidence="8">
    <location>
        <begin position="777"/>
        <end position="863"/>
    </location>
</feature>
<accession>A0AA88WPA7</accession>
<evidence type="ECO:0000256" key="3">
    <source>
        <dbReference type="ARBA" id="ARBA00022737"/>
    </source>
</evidence>
<dbReference type="GO" id="GO:0043531">
    <property type="term" value="F:ADP binding"/>
    <property type="evidence" value="ECO:0007669"/>
    <property type="project" value="InterPro"/>
</dbReference>
<feature type="coiled-coil region" evidence="6">
    <location>
        <begin position="35"/>
        <end position="62"/>
    </location>
</feature>
<dbReference type="Proteomes" id="UP001188597">
    <property type="component" value="Unassembled WGS sequence"/>
</dbReference>
<dbReference type="SUPFAM" id="SSF52058">
    <property type="entry name" value="L domain-like"/>
    <property type="match status" value="1"/>
</dbReference>
<dbReference type="Gene3D" id="3.40.50.300">
    <property type="entry name" value="P-loop containing nucleotide triphosphate hydrolases"/>
    <property type="match status" value="1"/>
</dbReference>
<gene>
    <name evidence="9" type="ORF">RJ639_038810</name>
</gene>
<comment type="caution">
    <text evidence="9">The sequence shown here is derived from an EMBL/GenBank/DDBJ whole genome shotgun (WGS) entry which is preliminary data.</text>
</comment>
<feature type="domain" description="Disease resistance protein At4g27190-like leucine-rich repeats" evidence="8">
    <location>
        <begin position="882"/>
        <end position="946"/>
    </location>
</feature>
<keyword evidence="5" id="KW-0547">Nucleotide-binding</keyword>
<feature type="domain" description="NB-ARC" evidence="7">
    <location>
        <begin position="160"/>
        <end position="325"/>
    </location>
</feature>
<dbReference type="GO" id="GO:0006952">
    <property type="term" value="P:defense response"/>
    <property type="evidence" value="ECO:0007669"/>
    <property type="project" value="UniProtKB-KW"/>
</dbReference>
<dbReference type="Pfam" id="PF00931">
    <property type="entry name" value="NB-ARC"/>
    <property type="match status" value="1"/>
</dbReference>
<keyword evidence="2" id="KW-0433">Leucine-rich repeat</keyword>
<dbReference type="PRINTS" id="PR00364">
    <property type="entry name" value="DISEASERSIST"/>
</dbReference>
<proteinExistence type="inferred from homology"/>
<evidence type="ECO:0000256" key="1">
    <source>
        <dbReference type="ARBA" id="ARBA00008894"/>
    </source>
</evidence>
<evidence type="ECO:0008006" key="11">
    <source>
        <dbReference type="Google" id="ProtNLM"/>
    </source>
</evidence>
<keyword evidence="10" id="KW-1185">Reference proteome</keyword>
<comment type="similarity">
    <text evidence="1">Belongs to the disease resistance NB-LRR family.</text>
</comment>
<dbReference type="InterPro" id="IPR057135">
    <property type="entry name" value="At4g27190-like_LRR"/>
</dbReference>
<dbReference type="EMBL" id="JAVXUP010000337">
    <property type="protein sequence ID" value="KAK3030504.1"/>
    <property type="molecule type" value="Genomic_DNA"/>
</dbReference>
<dbReference type="InterPro" id="IPR050905">
    <property type="entry name" value="Plant_NBS-LRR"/>
</dbReference>
<dbReference type="GO" id="GO:0005524">
    <property type="term" value="F:ATP binding"/>
    <property type="evidence" value="ECO:0007669"/>
    <property type="project" value="UniProtKB-KW"/>
</dbReference>
<keyword evidence="4" id="KW-0611">Plant defense</keyword>
<dbReference type="Pfam" id="PF23247">
    <property type="entry name" value="LRR_RPS2"/>
    <property type="match status" value="4"/>
</dbReference>
<sequence length="1230" mass="138856">MNFPVIGDILGRVTNCGVDVAVREAGYLFKYRTNVTVLKENLEKLKGVLSRVEDRVEECRRNARNVYEHVSKWLDDAKKMKEDLELFLGEEMQKRAQGVCFNLPFPNLYYRFKLGREAKKKSDAVSELIKNGESLETRIAPLPPLVEETDHKYQIFESREKVLKDIVAALKDDTVARVGIYGMPGVGKTTMMEQVRSQLVGERCYEEVAFAVVSATLDVKSIQKRLGKDLGLTALDKEEDKLERARLLKRRLNNNGKKVLLILDDVWSKLPLADIGIDFGDAESFKILMTSRKERVCVDNNCHRSFKIELLNEDEARCLFKQHAGDCIEKQEIRPLAEKVLKECGELPLVIRAIGEALKGGALFEWKNALEQFKNFSPLNIDNVDEQAYKTLELSFNLLKPKETKVCLLLCSTFQEDAEISMDELTRLAKAMGYLPDMDSFWKARNRVLTSVKGLKSSGLLLEGRYEDTVKMHDVIRDVAVSIAAPKELNYEILVKSGYITEWPLAEETCQRYGAIRLRCNRTLELPRIFECPKLQTFSLINDGNLIGDQIEVPNTFFGGLEKLKALEMRGVSISTALLSLPNPTNLRMLRLRVYKLELDMTTLKGLGKLEVLILGGVTQVPLELGELRNLRVLDLSGCDGLRVIQPGVLSSLSYLEELYLPRPYIASTSILDELLSLTRVTTLEIHLPDLMTFPDYEFCEKLDRYGVLVGDDGIYCGGGSATAIGIHSETYVDLKGGIKVLVERAESVRLTGIRHCLERVFYESNGGGFVDLEELSVRSFSKLEVLEVSSCGFKYLFSVSVARGLNQLQHLEIKKCDAMEAIVGNECNGDEGEIMDPVIFHKLKSVCLVYMESLTSFYSERRKTRENLNSNPAQSLFNEKVAFPALENLCIWKLESLRCIWEDEYHIENSFSQLSSLEVQQCTRLENVVPSTMLKQLAKLRELVLRGLPNLKQSALNSNEFHGNVYAKLEELHILGCSSLRNVFSPFVAKNLNHLKTLQIGDSEETVEIITTAGQGQEETTDDIIFPQLTSLELRNMPKLSSFWNFGCQEQHEEINVELDLCQPQPVFGKKFLWNDGSHGFLGLLEVLVIDGCSILKSMFSCSMARCFQQLRVFVIRLCPAMEEVIYDDEGGKGGTGDQIVFPRLKFLKLETLPKFTGFCSANYDLNMPSLKAVGLVRRWMVTMSTNISELVRNLDRNSGIMESFASATGGFNDVKPCDDINDELMMLV</sequence>
<keyword evidence="3" id="KW-0677">Repeat</keyword>
<dbReference type="InterPro" id="IPR042197">
    <property type="entry name" value="Apaf_helical"/>
</dbReference>
<feature type="domain" description="Disease resistance protein At4g27190-like leucine-rich repeats" evidence="8">
    <location>
        <begin position="1079"/>
        <end position="1162"/>
    </location>
</feature>
<evidence type="ECO:0000256" key="5">
    <source>
        <dbReference type="ARBA" id="ARBA00022840"/>
    </source>
</evidence>
<organism evidence="9 10">
    <name type="scientific">Escallonia herrerae</name>
    <dbReference type="NCBI Taxonomy" id="1293975"/>
    <lineage>
        <taxon>Eukaryota</taxon>
        <taxon>Viridiplantae</taxon>
        <taxon>Streptophyta</taxon>
        <taxon>Embryophyta</taxon>
        <taxon>Tracheophyta</taxon>
        <taxon>Spermatophyta</taxon>
        <taxon>Magnoliopsida</taxon>
        <taxon>eudicotyledons</taxon>
        <taxon>Gunneridae</taxon>
        <taxon>Pentapetalae</taxon>
        <taxon>asterids</taxon>
        <taxon>campanulids</taxon>
        <taxon>Escalloniales</taxon>
        <taxon>Escalloniaceae</taxon>
        <taxon>Escallonia</taxon>
    </lineage>
</organism>
<dbReference type="InterPro" id="IPR027417">
    <property type="entry name" value="P-loop_NTPase"/>
</dbReference>
<dbReference type="SUPFAM" id="SSF52540">
    <property type="entry name" value="P-loop containing nucleoside triphosphate hydrolases"/>
    <property type="match status" value="1"/>
</dbReference>
<dbReference type="PANTHER" id="PTHR33463">
    <property type="entry name" value="NB-ARC DOMAIN-CONTAINING PROTEIN-RELATED"/>
    <property type="match status" value="1"/>
</dbReference>
<evidence type="ECO:0000259" key="8">
    <source>
        <dbReference type="Pfam" id="PF23247"/>
    </source>
</evidence>
<keyword evidence="6" id="KW-0175">Coiled coil</keyword>
<evidence type="ECO:0000256" key="2">
    <source>
        <dbReference type="ARBA" id="ARBA00022614"/>
    </source>
</evidence>
<dbReference type="InterPro" id="IPR032675">
    <property type="entry name" value="LRR_dom_sf"/>
</dbReference>
<name>A0AA88WPA7_9ASTE</name>
<evidence type="ECO:0000313" key="9">
    <source>
        <dbReference type="EMBL" id="KAK3030504.1"/>
    </source>
</evidence>
<evidence type="ECO:0000259" key="7">
    <source>
        <dbReference type="Pfam" id="PF00931"/>
    </source>
</evidence>
<reference evidence="9" key="1">
    <citation type="submission" date="2022-12" db="EMBL/GenBank/DDBJ databases">
        <title>Draft genome assemblies for two species of Escallonia (Escalloniales).</title>
        <authorList>
            <person name="Chanderbali A."/>
            <person name="Dervinis C."/>
            <person name="Anghel I."/>
            <person name="Soltis D."/>
            <person name="Soltis P."/>
            <person name="Zapata F."/>
        </authorList>
    </citation>
    <scope>NUCLEOTIDE SEQUENCE</scope>
    <source>
        <strain evidence="9">UCBG64.0493</strain>
        <tissue evidence="9">Leaf</tissue>
    </source>
</reference>
<dbReference type="SUPFAM" id="SSF52047">
    <property type="entry name" value="RNI-like"/>
    <property type="match status" value="1"/>
</dbReference>
<evidence type="ECO:0000256" key="4">
    <source>
        <dbReference type="ARBA" id="ARBA00022821"/>
    </source>
</evidence>